<dbReference type="PRINTS" id="PR00722">
    <property type="entry name" value="CHYMOTRYPSIN"/>
</dbReference>
<dbReference type="GO" id="GO:0006508">
    <property type="term" value="P:proteolysis"/>
    <property type="evidence" value="ECO:0007669"/>
    <property type="project" value="InterPro"/>
</dbReference>
<dbReference type="SMART" id="SM00020">
    <property type="entry name" value="Tryp_SPc"/>
    <property type="match status" value="1"/>
</dbReference>
<name>A0A1S2ZP64_ERIEU</name>
<dbReference type="eggNOG" id="KOG3627">
    <property type="taxonomic scope" value="Eukaryota"/>
</dbReference>
<evidence type="ECO:0000259" key="2">
    <source>
        <dbReference type="PROSITE" id="PS50240"/>
    </source>
</evidence>
<keyword evidence="1" id="KW-1015">Disulfide bond</keyword>
<dbReference type="InterPro" id="IPR001314">
    <property type="entry name" value="Peptidase_S1A"/>
</dbReference>
<evidence type="ECO:0000256" key="1">
    <source>
        <dbReference type="ARBA" id="ARBA00023157"/>
    </source>
</evidence>
<dbReference type="OrthoDB" id="10061449at2759"/>
<sequence length="223" mass="25020">MEKEEFPEEFSIPYIVYLQSSPEPCVGSLIHPQWVLTAAHCPTPVKIRLGVYQPSIISKKEQTRNCSLTVRHPAFNTHSLENDIMLVKLSKAAALNSHVGTIAVAMEPLLFNDSCFIPTWTWNDYQNISEPDILTWTNQYIKPNHECIDKIDTGMKTIPIMCVGTPIITLSENKEVSASPAICNGRVHGILSWAKGSVTLGSEGFFTEVHRYARWILEIIATH</sequence>
<protein>
    <submittedName>
        <fullName evidence="4">Serine protease 58-like</fullName>
    </submittedName>
</protein>
<dbReference type="STRING" id="9365.ENSEEUP00000013473"/>
<dbReference type="InterPro" id="IPR043504">
    <property type="entry name" value="Peptidase_S1_PA_chymotrypsin"/>
</dbReference>
<gene>
    <name evidence="4" type="primary">LOC103112860</name>
</gene>
<dbReference type="FunCoup" id="A0A1S2ZP64">
    <property type="interactions" value="5"/>
</dbReference>
<dbReference type="GO" id="GO:0030141">
    <property type="term" value="C:secretory granule"/>
    <property type="evidence" value="ECO:0007669"/>
    <property type="project" value="TreeGrafter"/>
</dbReference>
<dbReference type="Gene3D" id="2.40.10.10">
    <property type="entry name" value="Trypsin-like serine proteases"/>
    <property type="match status" value="2"/>
</dbReference>
<dbReference type="SUPFAM" id="SSF50494">
    <property type="entry name" value="Trypsin-like serine proteases"/>
    <property type="match status" value="1"/>
</dbReference>
<dbReference type="PROSITE" id="PS00134">
    <property type="entry name" value="TRYPSIN_HIS"/>
    <property type="match status" value="1"/>
</dbReference>
<dbReference type="InterPro" id="IPR009003">
    <property type="entry name" value="Peptidase_S1_PA"/>
</dbReference>
<evidence type="ECO:0000313" key="3">
    <source>
        <dbReference type="Proteomes" id="UP001652624"/>
    </source>
</evidence>
<dbReference type="GO" id="GO:2000243">
    <property type="term" value="P:positive regulation of reproductive process"/>
    <property type="evidence" value="ECO:0007669"/>
    <property type="project" value="UniProtKB-ARBA"/>
</dbReference>
<accession>A0A1S2ZP64</accession>
<dbReference type="GO" id="GO:0004252">
    <property type="term" value="F:serine-type endopeptidase activity"/>
    <property type="evidence" value="ECO:0007669"/>
    <property type="project" value="InterPro"/>
</dbReference>
<evidence type="ECO:0000313" key="4">
    <source>
        <dbReference type="RefSeq" id="XP_007522405.2"/>
    </source>
</evidence>
<dbReference type="InParanoid" id="A0A1S2ZP64"/>
<reference evidence="4" key="1">
    <citation type="submission" date="2025-08" db="UniProtKB">
        <authorList>
            <consortium name="RefSeq"/>
        </authorList>
    </citation>
    <scope>IDENTIFICATION</scope>
</reference>
<dbReference type="GO" id="GO:0005576">
    <property type="term" value="C:extracellular region"/>
    <property type="evidence" value="ECO:0007669"/>
    <property type="project" value="UniProtKB-SubCell"/>
</dbReference>
<proteinExistence type="predicted"/>
<dbReference type="Pfam" id="PF00089">
    <property type="entry name" value="Trypsin"/>
    <property type="match status" value="1"/>
</dbReference>
<dbReference type="CDD" id="cd00190">
    <property type="entry name" value="Tryp_SPc"/>
    <property type="match status" value="1"/>
</dbReference>
<organism evidence="3 4">
    <name type="scientific">Erinaceus europaeus</name>
    <name type="common">Western European hedgehog</name>
    <dbReference type="NCBI Taxonomy" id="9365"/>
    <lineage>
        <taxon>Eukaryota</taxon>
        <taxon>Metazoa</taxon>
        <taxon>Chordata</taxon>
        <taxon>Craniata</taxon>
        <taxon>Vertebrata</taxon>
        <taxon>Euteleostomi</taxon>
        <taxon>Mammalia</taxon>
        <taxon>Eutheria</taxon>
        <taxon>Laurasiatheria</taxon>
        <taxon>Eulipotyphla</taxon>
        <taxon>Erinaceidae</taxon>
        <taxon>Erinaceinae</taxon>
        <taxon>Erinaceus</taxon>
    </lineage>
</organism>
<dbReference type="PANTHER" id="PTHR24271">
    <property type="entry name" value="KALLIKREIN-RELATED"/>
    <property type="match status" value="1"/>
</dbReference>
<feature type="domain" description="Peptidase S1" evidence="2">
    <location>
        <begin position="13"/>
        <end position="221"/>
    </location>
</feature>
<keyword evidence="3" id="KW-1185">Reference proteome</keyword>
<dbReference type="InterPro" id="IPR001254">
    <property type="entry name" value="Trypsin_dom"/>
</dbReference>
<dbReference type="InterPro" id="IPR018114">
    <property type="entry name" value="TRYPSIN_HIS"/>
</dbReference>
<dbReference type="RefSeq" id="XP_007522405.2">
    <property type="nucleotide sequence ID" value="XM_007522343.2"/>
</dbReference>
<dbReference type="GeneID" id="103112860"/>
<dbReference type="PROSITE" id="PS50240">
    <property type="entry name" value="TRYPSIN_DOM"/>
    <property type="match status" value="1"/>
</dbReference>
<dbReference type="AlphaFoldDB" id="A0A1S2ZP64"/>
<dbReference type="PANTHER" id="PTHR24271:SF44">
    <property type="entry name" value="1700074P13RIK PROTEIN"/>
    <property type="match status" value="1"/>
</dbReference>
<dbReference type="Proteomes" id="UP001652624">
    <property type="component" value="Chromosome 8"/>
</dbReference>